<name>A0A4C2A989_EUMVA</name>
<feature type="compositionally biased region" description="Basic residues" evidence="1">
    <location>
        <begin position="309"/>
        <end position="321"/>
    </location>
</feature>
<feature type="region of interest" description="Disordered" evidence="1">
    <location>
        <begin position="253"/>
        <end position="387"/>
    </location>
</feature>
<keyword evidence="3" id="KW-1185">Reference proteome</keyword>
<dbReference type="EMBL" id="BGZK01002699">
    <property type="protein sequence ID" value="GBP95913.1"/>
    <property type="molecule type" value="Genomic_DNA"/>
</dbReference>
<evidence type="ECO:0000313" key="2">
    <source>
        <dbReference type="EMBL" id="GBP95913.1"/>
    </source>
</evidence>
<accession>A0A4C2A989</accession>
<proteinExistence type="predicted"/>
<feature type="region of interest" description="Disordered" evidence="1">
    <location>
        <begin position="41"/>
        <end position="73"/>
    </location>
</feature>
<feature type="compositionally biased region" description="Basic and acidic residues" evidence="1">
    <location>
        <begin position="286"/>
        <end position="298"/>
    </location>
</feature>
<evidence type="ECO:0000256" key="1">
    <source>
        <dbReference type="SAM" id="MobiDB-lite"/>
    </source>
</evidence>
<protein>
    <submittedName>
        <fullName evidence="2">Uncharacterized protein</fullName>
    </submittedName>
</protein>
<feature type="compositionally biased region" description="Basic and acidic residues" evidence="1">
    <location>
        <begin position="131"/>
        <end position="142"/>
    </location>
</feature>
<dbReference type="Proteomes" id="UP000299102">
    <property type="component" value="Unassembled WGS sequence"/>
</dbReference>
<feature type="compositionally biased region" description="Low complexity" evidence="1">
    <location>
        <begin position="373"/>
        <end position="387"/>
    </location>
</feature>
<feature type="compositionally biased region" description="Low complexity" evidence="1">
    <location>
        <begin position="341"/>
        <end position="354"/>
    </location>
</feature>
<feature type="compositionally biased region" description="Polar residues" evidence="1">
    <location>
        <begin position="355"/>
        <end position="372"/>
    </location>
</feature>
<feature type="compositionally biased region" description="Low complexity" evidence="1">
    <location>
        <begin position="273"/>
        <end position="285"/>
    </location>
</feature>
<evidence type="ECO:0000313" key="3">
    <source>
        <dbReference type="Proteomes" id="UP000299102"/>
    </source>
</evidence>
<organism evidence="2 3">
    <name type="scientific">Eumeta variegata</name>
    <name type="common">Bagworm moth</name>
    <name type="synonym">Eumeta japonica</name>
    <dbReference type="NCBI Taxonomy" id="151549"/>
    <lineage>
        <taxon>Eukaryota</taxon>
        <taxon>Metazoa</taxon>
        <taxon>Ecdysozoa</taxon>
        <taxon>Arthropoda</taxon>
        <taxon>Hexapoda</taxon>
        <taxon>Insecta</taxon>
        <taxon>Pterygota</taxon>
        <taxon>Neoptera</taxon>
        <taxon>Endopterygota</taxon>
        <taxon>Lepidoptera</taxon>
        <taxon>Glossata</taxon>
        <taxon>Ditrysia</taxon>
        <taxon>Tineoidea</taxon>
        <taxon>Psychidae</taxon>
        <taxon>Oiketicinae</taxon>
        <taxon>Eumeta</taxon>
    </lineage>
</organism>
<feature type="region of interest" description="Disordered" evidence="1">
    <location>
        <begin position="90"/>
        <end position="162"/>
    </location>
</feature>
<sequence length="387" mass="43183">MYATHVQRMPPPITVGVVASDSANQPSSVTRLVKSERKRCPLLTTPPHCRNPPTERSVRRVKRGNRETNCPTEKISSLKKELKLFKWQFRQNGRRHRTKKKDSSRTMLSGLQRARRRPRGPYLQPPPTADPRVDDPRTDSLRRYLRPPSRAPRPARRRPTRCYLRTANPRVPFGPAYYLSSYLLPTRAPATGLQISDSDIEQRLKSIMTGAPPGPVGASGSKKLSFSEMKNMFFQFLAEQGYVIPEEAKQLLDDNSNSREPSPSPSVCSGKRSSSVMSSNESSEQSDVHSDDTIKGSDNESVNSFVVYNKKRRNPKRRAVRRHTEQTDNTSNTIPMETEQIAIASAIAKESSGSPINNSVASTSPKQVNNGASTNSTSPINNNIKTT</sequence>
<dbReference type="AlphaFoldDB" id="A0A4C2A989"/>
<reference evidence="2 3" key="1">
    <citation type="journal article" date="2019" name="Commun. Biol.">
        <title>The bagworm genome reveals a unique fibroin gene that provides high tensile strength.</title>
        <authorList>
            <person name="Kono N."/>
            <person name="Nakamura H."/>
            <person name="Ohtoshi R."/>
            <person name="Tomita M."/>
            <person name="Numata K."/>
            <person name="Arakawa K."/>
        </authorList>
    </citation>
    <scope>NUCLEOTIDE SEQUENCE [LARGE SCALE GENOMIC DNA]</scope>
</reference>
<comment type="caution">
    <text evidence="2">The sequence shown here is derived from an EMBL/GenBank/DDBJ whole genome shotgun (WGS) entry which is preliminary data.</text>
</comment>
<gene>
    <name evidence="2" type="ORF">EVAR_83553_1</name>
</gene>
<feature type="compositionally biased region" description="Basic residues" evidence="1">
    <location>
        <begin position="92"/>
        <end position="102"/>
    </location>
</feature>